<keyword evidence="2" id="KW-1185">Reference proteome</keyword>
<reference evidence="1 2" key="1">
    <citation type="submission" date="2024-04" db="EMBL/GenBank/DDBJ databases">
        <authorList>
            <person name="Fracassetti M."/>
        </authorList>
    </citation>
    <scope>NUCLEOTIDE SEQUENCE [LARGE SCALE GENOMIC DNA]</scope>
</reference>
<name>A0AAV2GPA1_9ROSI</name>
<dbReference type="Proteomes" id="UP001497516">
    <property type="component" value="Chromosome 9"/>
</dbReference>
<organism evidence="1 2">
    <name type="scientific">Linum trigynum</name>
    <dbReference type="NCBI Taxonomy" id="586398"/>
    <lineage>
        <taxon>Eukaryota</taxon>
        <taxon>Viridiplantae</taxon>
        <taxon>Streptophyta</taxon>
        <taxon>Embryophyta</taxon>
        <taxon>Tracheophyta</taxon>
        <taxon>Spermatophyta</taxon>
        <taxon>Magnoliopsida</taxon>
        <taxon>eudicotyledons</taxon>
        <taxon>Gunneridae</taxon>
        <taxon>Pentapetalae</taxon>
        <taxon>rosids</taxon>
        <taxon>fabids</taxon>
        <taxon>Malpighiales</taxon>
        <taxon>Linaceae</taxon>
        <taxon>Linum</taxon>
    </lineage>
</organism>
<proteinExistence type="predicted"/>
<dbReference type="AlphaFoldDB" id="A0AAV2GPA1"/>
<protein>
    <submittedName>
        <fullName evidence="1">Uncharacterized protein</fullName>
    </submittedName>
</protein>
<accession>A0AAV2GPA1</accession>
<evidence type="ECO:0000313" key="2">
    <source>
        <dbReference type="Proteomes" id="UP001497516"/>
    </source>
</evidence>
<sequence>MRELGVDLFEPRTLMDSDFSRTRNSGSVLSSFFSKGVISDLDVFGFLPPGMLAVVEVIGQSAEQVLNLNVPDA</sequence>
<evidence type="ECO:0000313" key="1">
    <source>
        <dbReference type="EMBL" id="CAL1412514.1"/>
    </source>
</evidence>
<gene>
    <name evidence="1" type="ORF">LTRI10_LOCUS51804</name>
</gene>
<dbReference type="EMBL" id="OZ034822">
    <property type="protein sequence ID" value="CAL1412514.1"/>
    <property type="molecule type" value="Genomic_DNA"/>
</dbReference>